<dbReference type="SUPFAM" id="SSF53850">
    <property type="entry name" value="Periplasmic binding protein-like II"/>
    <property type="match status" value="1"/>
</dbReference>
<dbReference type="Pfam" id="PF13531">
    <property type="entry name" value="SBP_bac_11"/>
    <property type="match status" value="1"/>
</dbReference>
<accession>A0A7C4HYG6</accession>
<dbReference type="EMBL" id="DTCM01000077">
    <property type="protein sequence ID" value="HGL41239.1"/>
    <property type="molecule type" value="Genomic_DNA"/>
</dbReference>
<evidence type="ECO:0008006" key="4">
    <source>
        <dbReference type="Google" id="ProtNLM"/>
    </source>
</evidence>
<evidence type="ECO:0000313" key="1">
    <source>
        <dbReference type="EMBL" id="HGL41239.1"/>
    </source>
</evidence>
<evidence type="ECO:0000313" key="2">
    <source>
        <dbReference type="EMBL" id="HGN90423.1"/>
    </source>
</evidence>
<protein>
    <recommendedName>
        <fullName evidence="4">Molybdate ABC transporter substrate-binding protein</fullName>
    </recommendedName>
</protein>
<gene>
    <name evidence="3" type="ORF">ENM30_03785</name>
    <name evidence="2" type="ORF">ENT82_04770</name>
    <name evidence="1" type="ORF">ENU43_06205</name>
</gene>
<dbReference type="AlphaFoldDB" id="A0A7C4HYG6"/>
<name>A0A7C4HYG6_CALS0</name>
<evidence type="ECO:0000313" key="3">
    <source>
        <dbReference type="EMBL" id="HHN52418.1"/>
    </source>
</evidence>
<dbReference type="Gene3D" id="3.40.190.10">
    <property type="entry name" value="Periplasmic binding protein-like II"/>
    <property type="match status" value="1"/>
</dbReference>
<reference evidence="2" key="1">
    <citation type="journal article" date="2020" name="mSystems">
        <title>Genome- and Community-Level Interaction Insights into Carbon Utilization and Element Cycling Functions of Hydrothermarchaeota in Hydrothermal Sediment.</title>
        <authorList>
            <person name="Zhou Z."/>
            <person name="Liu Y."/>
            <person name="Xu W."/>
            <person name="Pan J."/>
            <person name="Luo Z.H."/>
            <person name="Li M."/>
        </authorList>
    </citation>
    <scope>NUCLEOTIDE SEQUENCE [LARGE SCALE GENOMIC DNA]</scope>
    <source>
        <strain evidence="3">SpSt-1073</strain>
        <strain evidence="2">SpSt-613</strain>
        <strain evidence="1">SpSt-669</strain>
    </source>
</reference>
<dbReference type="EMBL" id="DRXG01000082">
    <property type="protein sequence ID" value="HHN52418.1"/>
    <property type="molecule type" value="Genomic_DNA"/>
</dbReference>
<sequence length="283" mass="30898">MKGKNFILLWVAAITVLVLLATAFTSQPQAALVYTAPSLRKVSDILSTLTTEPLNIQVYGSVAAANLIKSGRTPDLYLTVDSELKHGLNYRKELTLGYFRLTFVCQKGINSLDAVKTVKIGLADPNQAPIGYRALAAMYLLASERFPGLIDELQQSLNIRYQKSGDTLVMELSEISASGRFYLRPNLDGAGTLLEAGGVDCIFAHSPFIIVRNYSQTYNIIEMPPHLNFENDPPITIVAKLKGGDVVVKRFEAAAFSFSEKGDKLLELLKQIDLSIAGIRAAG</sequence>
<dbReference type="EMBL" id="DTAD01000048">
    <property type="protein sequence ID" value="HGN90423.1"/>
    <property type="molecule type" value="Genomic_DNA"/>
</dbReference>
<proteinExistence type="predicted"/>
<comment type="caution">
    <text evidence="2">The sequence shown here is derived from an EMBL/GenBank/DDBJ whole genome shotgun (WGS) entry which is preliminary data.</text>
</comment>
<organism evidence="2">
    <name type="scientific">Caldiarchaeum subterraneum</name>
    <dbReference type="NCBI Taxonomy" id="311458"/>
    <lineage>
        <taxon>Archaea</taxon>
        <taxon>Nitrososphaerota</taxon>
        <taxon>Candidatus Caldarchaeales</taxon>
        <taxon>Candidatus Caldarchaeaceae</taxon>
        <taxon>Candidatus Caldarchaeum</taxon>
    </lineage>
</organism>